<reference evidence="1 2" key="1">
    <citation type="submission" date="2020-08" db="EMBL/GenBank/DDBJ databases">
        <title>Complete genome sequence of Entomobacter blattae G55GP.</title>
        <authorList>
            <person name="Poehlein A."/>
            <person name="Guzman J."/>
            <person name="Daniel R."/>
            <person name="Vilcinskas A."/>
        </authorList>
    </citation>
    <scope>NUCLEOTIDE SEQUENCE [LARGE SCALE GENOMIC DNA]</scope>
    <source>
        <strain evidence="1 2">G55GP</strain>
    </source>
</reference>
<dbReference type="AlphaFoldDB" id="A0A7H1NUJ7"/>
<dbReference type="Pfam" id="PF23148">
    <property type="entry name" value="Gp77"/>
    <property type="match status" value="1"/>
</dbReference>
<dbReference type="EMBL" id="CP060244">
    <property type="protein sequence ID" value="QNT79457.1"/>
    <property type="molecule type" value="Genomic_DNA"/>
</dbReference>
<accession>A0A7H1NUJ7</accession>
<evidence type="ECO:0000313" key="2">
    <source>
        <dbReference type="Proteomes" id="UP000516349"/>
    </source>
</evidence>
<organism evidence="1 2">
    <name type="scientific">Entomobacter blattae</name>
    <dbReference type="NCBI Taxonomy" id="2762277"/>
    <lineage>
        <taxon>Bacteria</taxon>
        <taxon>Pseudomonadati</taxon>
        <taxon>Pseudomonadota</taxon>
        <taxon>Alphaproteobacteria</taxon>
        <taxon>Acetobacterales</taxon>
        <taxon>Acetobacteraceae</taxon>
        <taxon>Entomobacter</taxon>
    </lineage>
</organism>
<gene>
    <name evidence="1" type="ORF">JGUZn3_22560</name>
</gene>
<dbReference type="KEGG" id="ebla:JGUZn3_22560"/>
<evidence type="ECO:0000313" key="1">
    <source>
        <dbReference type="EMBL" id="QNT79457.1"/>
    </source>
</evidence>
<dbReference type="InterPro" id="IPR056928">
    <property type="entry name" value="Gp77-like"/>
</dbReference>
<proteinExistence type="predicted"/>
<dbReference type="Proteomes" id="UP000516349">
    <property type="component" value="Chromosome"/>
</dbReference>
<keyword evidence="2" id="KW-1185">Reference proteome</keyword>
<sequence length="320" mass="34806">MPTPFNLPIDVYQNPSSQACTPHTPGPFPPDHNCNIPNRPPFPPPCVPDDVAPGNWFVVPPGPLAFDSMVLGNKGPGESRRYWIDFHNQLARDDELTAISAEAGDPKLVLSEFVADPENRGAFYVTISGGTLNMRSGIRFRLILDTGEVREVVLQSLVMDQGLISGPNCPPVSLGRGIRGTQIWIADKDPDASYVPPNGFAPLVYDLVINETTNGLWQYQPVTPGSRSNAWKFIIVLGGPRGEPGKSAYQSWLDTGHTGSEDEFVASLKGEKGDSLNSALFKQMFEDFMAELPLTDPGDGVSLWNNGNIPTISVAKEENF</sequence>
<protein>
    <submittedName>
        <fullName evidence="1">Uncharacterized protein</fullName>
    </submittedName>
</protein>
<name>A0A7H1NUJ7_9PROT</name>
<dbReference type="RefSeq" id="WP_203413619.1">
    <property type="nucleotide sequence ID" value="NZ_CP060244.1"/>
</dbReference>